<keyword evidence="2" id="KW-1133">Transmembrane helix</keyword>
<feature type="transmembrane region" description="Helical" evidence="2">
    <location>
        <begin position="93"/>
        <end position="116"/>
    </location>
</feature>
<keyword evidence="3" id="KW-0489">Methyltransferase</keyword>
<gene>
    <name evidence="3" type="ORF">SAMN04488540_101165</name>
</gene>
<dbReference type="Pfam" id="PF04375">
    <property type="entry name" value="HemX"/>
    <property type="match status" value="1"/>
</dbReference>
<dbReference type="OrthoDB" id="5739852at2"/>
<dbReference type="Proteomes" id="UP000199527">
    <property type="component" value="Unassembled WGS sequence"/>
</dbReference>
<feature type="compositionally biased region" description="Basic and acidic residues" evidence="1">
    <location>
        <begin position="14"/>
        <end position="25"/>
    </location>
</feature>
<sequence length="418" mass="46098">MDKKPEHPNSPSPDESKLESPDSADHNATPPQPEADVHQAARQSEAVPDGAEPATGTGDTPTPEAETAISQPVTAAQPPLSQSVKGESKGASVAILVAIVALLLAAASTAFTVWQWQQRQQQQLQSQALTGKLDEMRTQMLSERNMLEQRIGEQARQQQGMIKQVAELQSALTKARNLRPQDWLLAEADYLVQMAGRKLWLEQDVQTAIALLQDADRRLNLVNDNALTSIRAALNDDIATLKALPRQDLAGLALSIEALIAKVDQWPLNRVELPDLAQAETSNAPSESVDDWRTNLAKTWSALMDDFITVRRRQGDLQPLLAPEQEWYLREHLKGKMMQAQLALYHGHTQAYRKALGTASEWIDTYFKRDAAEIDAALATLSDLKSAELASRLPTELSSQPLLERIVADRLGSARENR</sequence>
<dbReference type="InterPro" id="IPR007470">
    <property type="entry name" value="HemX"/>
</dbReference>
<proteinExistence type="predicted"/>
<keyword evidence="3" id="KW-0808">Transferase</keyword>
<organism evidence="3 4">
    <name type="scientific">Ferrimonas sediminum</name>
    <dbReference type="NCBI Taxonomy" id="718193"/>
    <lineage>
        <taxon>Bacteria</taxon>
        <taxon>Pseudomonadati</taxon>
        <taxon>Pseudomonadota</taxon>
        <taxon>Gammaproteobacteria</taxon>
        <taxon>Alteromonadales</taxon>
        <taxon>Ferrimonadaceae</taxon>
        <taxon>Ferrimonas</taxon>
    </lineage>
</organism>
<accession>A0A1G8JUW5</accession>
<dbReference type="GO" id="GO:0008168">
    <property type="term" value="F:methyltransferase activity"/>
    <property type="evidence" value="ECO:0007669"/>
    <property type="project" value="UniProtKB-KW"/>
</dbReference>
<keyword evidence="2" id="KW-0812">Transmembrane</keyword>
<keyword evidence="4" id="KW-1185">Reference proteome</keyword>
<dbReference type="PANTHER" id="PTHR38043:SF1">
    <property type="entry name" value="PROTEIN HEMX"/>
    <property type="match status" value="1"/>
</dbReference>
<feature type="region of interest" description="Disordered" evidence="1">
    <location>
        <begin position="1"/>
        <end position="85"/>
    </location>
</feature>
<dbReference type="AlphaFoldDB" id="A0A1G8JUW5"/>
<feature type="compositionally biased region" description="Polar residues" evidence="1">
    <location>
        <begin position="68"/>
        <end position="85"/>
    </location>
</feature>
<dbReference type="GO" id="GO:0032259">
    <property type="term" value="P:methylation"/>
    <property type="evidence" value="ECO:0007669"/>
    <property type="project" value="UniProtKB-KW"/>
</dbReference>
<evidence type="ECO:0000256" key="1">
    <source>
        <dbReference type="SAM" id="MobiDB-lite"/>
    </source>
</evidence>
<evidence type="ECO:0000256" key="2">
    <source>
        <dbReference type="SAM" id="Phobius"/>
    </source>
</evidence>
<dbReference type="RefSeq" id="WP_090360354.1">
    <property type="nucleotide sequence ID" value="NZ_FNEM01000001.1"/>
</dbReference>
<evidence type="ECO:0000313" key="4">
    <source>
        <dbReference type="Proteomes" id="UP000199527"/>
    </source>
</evidence>
<reference evidence="4" key="1">
    <citation type="submission" date="2016-10" db="EMBL/GenBank/DDBJ databases">
        <authorList>
            <person name="Varghese N."/>
            <person name="Submissions S."/>
        </authorList>
    </citation>
    <scope>NUCLEOTIDE SEQUENCE [LARGE SCALE GENOMIC DNA]</scope>
    <source>
        <strain evidence="4">DSM 23317</strain>
    </source>
</reference>
<dbReference type="PANTHER" id="PTHR38043">
    <property type="entry name" value="PROTEIN HEMX"/>
    <property type="match status" value="1"/>
</dbReference>
<dbReference type="EMBL" id="FNEM01000001">
    <property type="protein sequence ID" value="SDI34915.1"/>
    <property type="molecule type" value="Genomic_DNA"/>
</dbReference>
<protein>
    <submittedName>
        <fullName evidence="3">Uroporphyrin-3 C-methyltransferase</fullName>
    </submittedName>
</protein>
<name>A0A1G8JUW5_9GAMM</name>
<keyword evidence="2" id="KW-0472">Membrane</keyword>
<evidence type="ECO:0000313" key="3">
    <source>
        <dbReference type="EMBL" id="SDI34915.1"/>
    </source>
</evidence>